<evidence type="ECO:0000313" key="6">
    <source>
        <dbReference type="EMBL" id="OIM21664.1"/>
    </source>
</evidence>
<accession>A0A6N4A854</accession>
<feature type="active site" description="For ring-opening step" evidence="4">
    <location>
        <position position="128"/>
    </location>
</feature>
<comment type="pathway">
    <text evidence="4">Amino-sugar metabolism; N-acetylneuraminate degradation; D-fructose 6-phosphate from N-acetylneuraminate: step 5/5.</text>
</comment>
<evidence type="ECO:0000256" key="1">
    <source>
        <dbReference type="ARBA" id="ARBA00000644"/>
    </source>
</evidence>
<comment type="caution">
    <text evidence="4">Lacks conserved residue(s) required for the propagation of feature annotation.</text>
</comment>
<reference evidence="7 9" key="2">
    <citation type="submission" date="2018-08" db="EMBL/GenBank/DDBJ databases">
        <authorList>
            <person name="Lorentzen P. G. S. M."/>
        </authorList>
    </citation>
    <scope>NUCLEOTIDE SEQUENCE [LARGE SCALE GENOMIC DNA]</scope>
    <source>
        <strain evidence="7 9">CRBO_1381</strain>
    </source>
</reference>
<dbReference type="GO" id="GO:0006046">
    <property type="term" value="P:N-acetylglucosamine catabolic process"/>
    <property type="evidence" value="ECO:0007669"/>
    <property type="project" value="UniProtKB-UniRule"/>
</dbReference>
<sequence length="236" mass="26125">MKLEIINSQIEAGQKGLQVFKKAIQQGAQVFGLATGSTPISIYDAITQSDLDFTKFISINLDEYKGLSNDHPESYHYFMNKYFFSKKPFAHSYMPNGLANDLKSETKHYDQIINDNPIDLQILGIGRNGHIGFNEPGTSFKSQTHIVNLTDNTIQANSRFFDSIDQVPKQAVSMGIASIMKSKEILIAAYGKEKAQAVKEFIEGPVTEDVPASILQKHPKVTVILDQAAAALLSKK</sequence>
<dbReference type="InterPro" id="IPR004547">
    <property type="entry name" value="Glucosamine6P_isomerase"/>
</dbReference>
<dbReference type="CDD" id="cd01399">
    <property type="entry name" value="GlcN6P_deaminase"/>
    <property type="match status" value="1"/>
</dbReference>
<dbReference type="Proteomes" id="UP000294726">
    <property type="component" value="Chromosome"/>
</dbReference>
<dbReference type="PROSITE" id="PS01161">
    <property type="entry name" value="GLC_GALNAC_ISOMERASE"/>
    <property type="match status" value="1"/>
</dbReference>
<keyword evidence="2 4" id="KW-0378">Hydrolase</keyword>
<feature type="active site" description="For ring-opening step" evidence="4">
    <location>
        <position position="135"/>
    </location>
</feature>
<dbReference type="EC" id="3.5.99.6" evidence="4"/>
<dbReference type="GO" id="GO:0005737">
    <property type="term" value="C:cytoplasm"/>
    <property type="evidence" value="ECO:0007669"/>
    <property type="project" value="TreeGrafter"/>
</dbReference>
<evidence type="ECO:0000313" key="9">
    <source>
        <dbReference type="Proteomes" id="UP000294726"/>
    </source>
</evidence>
<comment type="function">
    <text evidence="4">Catalyzes the reversible isomerization-deamination of glucosamine 6-phosphate (GlcN6P) to form fructose 6-phosphate (Fru6P) and ammonium ion.</text>
</comment>
<organism evidence="6 8">
    <name type="scientific">Oenococcus oeni</name>
    <name type="common">Leuconostoc oenos</name>
    <dbReference type="NCBI Taxonomy" id="1247"/>
    <lineage>
        <taxon>Bacteria</taxon>
        <taxon>Bacillati</taxon>
        <taxon>Bacillota</taxon>
        <taxon>Bacilli</taxon>
        <taxon>Lactobacillales</taxon>
        <taxon>Lactobacillaceae</taxon>
        <taxon>Oenococcus</taxon>
    </lineage>
</organism>
<dbReference type="NCBIfam" id="TIGR00502">
    <property type="entry name" value="nagB"/>
    <property type="match status" value="1"/>
</dbReference>
<feature type="domain" description="Glucosamine/galactosamine-6-phosphate isomerase" evidence="5">
    <location>
        <begin position="17"/>
        <end position="219"/>
    </location>
</feature>
<evidence type="ECO:0000256" key="2">
    <source>
        <dbReference type="ARBA" id="ARBA00022801"/>
    </source>
</evidence>
<evidence type="ECO:0000256" key="4">
    <source>
        <dbReference type="HAMAP-Rule" id="MF_01241"/>
    </source>
</evidence>
<keyword evidence="3 4" id="KW-0119">Carbohydrate metabolism</keyword>
<evidence type="ECO:0000259" key="5">
    <source>
        <dbReference type="Pfam" id="PF01182"/>
    </source>
</evidence>
<dbReference type="EMBL" id="LR031358">
    <property type="protein sequence ID" value="VDB97670.1"/>
    <property type="molecule type" value="Genomic_DNA"/>
</dbReference>
<dbReference type="GO" id="GO:0004342">
    <property type="term" value="F:glucosamine-6-phosphate deaminase activity"/>
    <property type="evidence" value="ECO:0007669"/>
    <property type="project" value="UniProtKB-UniRule"/>
</dbReference>
<dbReference type="EMBL" id="MLOK01000028">
    <property type="protein sequence ID" value="OIM21664.1"/>
    <property type="molecule type" value="Genomic_DNA"/>
</dbReference>
<evidence type="ECO:0000256" key="3">
    <source>
        <dbReference type="ARBA" id="ARBA00023277"/>
    </source>
</evidence>
<dbReference type="SUPFAM" id="SSF100950">
    <property type="entry name" value="NagB/RpiA/CoA transferase-like"/>
    <property type="match status" value="1"/>
</dbReference>
<feature type="active site" description="Proton acceptor; for ring-opening step" evidence="4">
    <location>
        <position position="130"/>
    </location>
</feature>
<evidence type="ECO:0000313" key="7">
    <source>
        <dbReference type="EMBL" id="VDB97670.1"/>
    </source>
</evidence>
<dbReference type="UniPathway" id="UPA00629">
    <property type="reaction ID" value="UER00684"/>
</dbReference>
<dbReference type="InterPro" id="IPR037171">
    <property type="entry name" value="NagB/RpiA_transferase-like"/>
</dbReference>
<dbReference type="Proteomes" id="UP000181728">
    <property type="component" value="Unassembled WGS sequence"/>
</dbReference>
<dbReference type="Pfam" id="PF01182">
    <property type="entry name" value="Glucosamine_iso"/>
    <property type="match status" value="1"/>
</dbReference>
<dbReference type="FunFam" id="3.40.50.1360:FF:000003">
    <property type="entry name" value="Glucosamine-6-phosphate deaminase"/>
    <property type="match status" value="1"/>
</dbReference>
<name>A0A6N4A854_OENOE</name>
<dbReference type="HAMAP" id="MF_01241">
    <property type="entry name" value="GlcN6P_deamin"/>
    <property type="match status" value="1"/>
</dbReference>
<protein>
    <recommendedName>
        <fullName evidence="4">Glucosamine-6-phosphate deaminase</fullName>
        <ecNumber evidence="4">3.5.99.6</ecNumber>
    </recommendedName>
    <alternativeName>
        <fullName evidence="4">GlcN6P deaminase</fullName>
        <shortName evidence="4">GNPDA</shortName>
    </alternativeName>
    <alternativeName>
        <fullName evidence="4">Glucosamine-6-phosphate isomerase</fullName>
    </alternativeName>
</protein>
<dbReference type="GO" id="GO:0005975">
    <property type="term" value="P:carbohydrate metabolic process"/>
    <property type="evidence" value="ECO:0007669"/>
    <property type="project" value="InterPro"/>
</dbReference>
<reference evidence="6 8" key="1">
    <citation type="journal article" date="2016" name="BMC Genomics">
        <title>Consensus pan-genome assembly of the specialised wine bacterium Oenococcus oeni.</title>
        <authorList>
            <person name="Sternes P.R."/>
            <person name="Borneman A.R."/>
        </authorList>
    </citation>
    <scope>NUCLEOTIDE SEQUENCE [LARGE SCALE GENOMIC DNA]</scope>
    <source>
        <strain evidence="6 8">AWRIB661</strain>
    </source>
</reference>
<comment type="similarity">
    <text evidence="4">Belongs to the glucosamine/galactosamine-6-phosphate isomerase family. NagB subfamily.</text>
</comment>
<dbReference type="AlphaFoldDB" id="A0A6N4A854"/>
<gene>
    <name evidence="4 7" type="primary">nagB</name>
    <name evidence="6" type="ORF">ATX59_03065</name>
    <name evidence="7" type="ORF">OENI_0610</name>
</gene>
<dbReference type="PANTHER" id="PTHR11280:SF5">
    <property type="entry name" value="GLUCOSAMINE-6-PHOSPHATE ISOMERASE"/>
    <property type="match status" value="1"/>
</dbReference>
<dbReference type="PANTHER" id="PTHR11280">
    <property type="entry name" value="GLUCOSAMINE-6-PHOSPHATE ISOMERASE"/>
    <property type="match status" value="1"/>
</dbReference>
<dbReference type="InterPro" id="IPR006148">
    <property type="entry name" value="Glc/Gal-6P_isomerase"/>
</dbReference>
<dbReference type="Gene3D" id="3.40.50.1360">
    <property type="match status" value="1"/>
</dbReference>
<feature type="active site" description="Proton acceptor; for enolization step" evidence="4">
    <location>
        <position position="62"/>
    </location>
</feature>
<dbReference type="GO" id="GO:0042802">
    <property type="term" value="F:identical protein binding"/>
    <property type="evidence" value="ECO:0007669"/>
    <property type="project" value="TreeGrafter"/>
</dbReference>
<dbReference type="GO" id="GO:0019262">
    <property type="term" value="P:N-acetylneuraminate catabolic process"/>
    <property type="evidence" value="ECO:0007669"/>
    <property type="project" value="UniProtKB-UniRule"/>
</dbReference>
<dbReference type="InterPro" id="IPR018321">
    <property type="entry name" value="Glucosamine6P_isomerase_CS"/>
</dbReference>
<evidence type="ECO:0000313" key="8">
    <source>
        <dbReference type="Proteomes" id="UP000181728"/>
    </source>
</evidence>
<comment type="catalytic activity">
    <reaction evidence="1 4">
        <text>alpha-D-glucosamine 6-phosphate + H2O = beta-D-fructose 6-phosphate + NH4(+)</text>
        <dbReference type="Rhea" id="RHEA:12172"/>
        <dbReference type="ChEBI" id="CHEBI:15377"/>
        <dbReference type="ChEBI" id="CHEBI:28938"/>
        <dbReference type="ChEBI" id="CHEBI:57634"/>
        <dbReference type="ChEBI" id="CHEBI:75989"/>
        <dbReference type="EC" id="3.5.99.6"/>
    </reaction>
</comment>
<dbReference type="GO" id="GO:0006043">
    <property type="term" value="P:glucosamine catabolic process"/>
    <property type="evidence" value="ECO:0007669"/>
    <property type="project" value="TreeGrafter"/>
</dbReference>
<proteinExistence type="inferred from homology"/>
<dbReference type="RefSeq" id="WP_032818270.1">
    <property type="nucleotide sequence ID" value="NZ_LR031358.1"/>
</dbReference>